<comment type="subcellular location">
    <subcellularLocation>
        <location evidence="6">Cytoplasm</location>
    </subcellularLocation>
</comment>
<comment type="similarity">
    <text evidence="6">Belongs to the methyltransferase superfamily. TrmY family.</text>
</comment>
<evidence type="ECO:0000256" key="1">
    <source>
        <dbReference type="ARBA" id="ARBA00022490"/>
    </source>
</evidence>
<dbReference type="EC" id="2.1.1.257" evidence="6"/>
<dbReference type="GO" id="GO:0008757">
    <property type="term" value="F:S-adenosylmethionine-dependent methyltransferase activity"/>
    <property type="evidence" value="ECO:0007669"/>
    <property type="project" value="UniProtKB-UniRule"/>
</dbReference>
<accession>A0A1I5RMQ6</accession>
<dbReference type="GO" id="GO:0005737">
    <property type="term" value="C:cytoplasm"/>
    <property type="evidence" value="ECO:0007669"/>
    <property type="project" value="UniProtKB-SubCell"/>
</dbReference>
<sequence length="198" mass="22005">MRQFLVVGHDAPTEPSFSLDDIAGGAGRLDVLCRCVNSAFFLSHDLREDVRVHLVLSDEYTVSFDGADLRRLNPDERSTAALIRGALEEKQEAIGHQPVETSPGVSLYRTGFADTFERVSRDATVVQLHENGAALPAVEPPVDPLFVLSDHHDFADAETELLRDEADQRVRVGPERLHADHTITVAHNYLDTEGYTRY</sequence>
<dbReference type="GO" id="GO:0008175">
    <property type="term" value="F:tRNA methyltransferase activity"/>
    <property type="evidence" value="ECO:0007669"/>
    <property type="project" value="UniProtKB-UniRule"/>
</dbReference>
<gene>
    <name evidence="6" type="primary">trmY</name>
    <name evidence="7" type="ORF">SAMN05216277_10554</name>
</gene>
<dbReference type="AlphaFoldDB" id="A0A1I5RMQ6"/>
<evidence type="ECO:0000256" key="3">
    <source>
        <dbReference type="ARBA" id="ARBA00022679"/>
    </source>
</evidence>
<dbReference type="GO" id="GO:0030488">
    <property type="term" value="P:tRNA methylation"/>
    <property type="evidence" value="ECO:0007669"/>
    <property type="project" value="UniProtKB-UniRule"/>
</dbReference>
<evidence type="ECO:0000256" key="5">
    <source>
        <dbReference type="ARBA" id="ARBA00022694"/>
    </source>
</evidence>
<dbReference type="RefSeq" id="WP_074877565.1">
    <property type="nucleotide sequence ID" value="NZ_FOXI01000005.1"/>
</dbReference>
<evidence type="ECO:0000256" key="4">
    <source>
        <dbReference type="ARBA" id="ARBA00022691"/>
    </source>
</evidence>
<dbReference type="CDD" id="cd18087">
    <property type="entry name" value="TrmY-like"/>
    <property type="match status" value="1"/>
</dbReference>
<dbReference type="Pfam" id="PF04013">
    <property type="entry name" value="Methyltrn_RNA_2"/>
    <property type="match status" value="1"/>
</dbReference>
<organism evidence="7 8">
    <name type="scientific">Halolamina pelagica</name>
    <dbReference type="NCBI Taxonomy" id="699431"/>
    <lineage>
        <taxon>Archaea</taxon>
        <taxon>Methanobacteriati</taxon>
        <taxon>Methanobacteriota</taxon>
        <taxon>Stenosarchaea group</taxon>
        <taxon>Halobacteria</taxon>
        <taxon>Halobacteriales</taxon>
        <taxon>Haloferacaceae</taxon>
    </lineage>
</organism>
<comment type="subunit">
    <text evidence="6">Homodimer.</text>
</comment>
<dbReference type="InterPro" id="IPR007158">
    <property type="entry name" value="TrmY"/>
</dbReference>
<dbReference type="OrthoDB" id="27492at2157"/>
<protein>
    <recommendedName>
        <fullName evidence="6">tRNA (pseudouridine(54)-N(1))-methyltransferase</fullName>
        <ecNumber evidence="6">2.1.1.257</ecNumber>
    </recommendedName>
</protein>
<comment type="catalytic activity">
    <reaction evidence="6">
        <text>pseudouridine(54) in tRNA + S-adenosyl-L-methionine = N(1)-methylpseudouridine(54) in tRNA + S-adenosyl-L-homocysteine + H(+)</text>
        <dbReference type="Rhea" id="RHEA:55292"/>
        <dbReference type="Rhea" id="RHEA-COMP:14140"/>
        <dbReference type="Rhea" id="RHEA-COMP:14141"/>
        <dbReference type="ChEBI" id="CHEBI:15378"/>
        <dbReference type="ChEBI" id="CHEBI:57856"/>
        <dbReference type="ChEBI" id="CHEBI:59789"/>
        <dbReference type="ChEBI" id="CHEBI:65314"/>
        <dbReference type="ChEBI" id="CHEBI:74890"/>
        <dbReference type="EC" id="2.1.1.257"/>
    </reaction>
</comment>
<dbReference type="InterPro" id="IPR029028">
    <property type="entry name" value="Alpha/beta_knot_MTases"/>
</dbReference>
<evidence type="ECO:0000256" key="2">
    <source>
        <dbReference type="ARBA" id="ARBA00022603"/>
    </source>
</evidence>
<reference evidence="8" key="1">
    <citation type="submission" date="2016-10" db="EMBL/GenBank/DDBJ databases">
        <authorList>
            <person name="Varghese N."/>
            <person name="Submissions S."/>
        </authorList>
    </citation>
    <scope>NUCLEOTIDE SEQUENCE [LARGE SCALE GENOMIC DNA]</scope>
    <source>
        <strain evidence="8">CGMCC 1.10329</strain>
    </source>
</reference>
<comment type="function">
    <text evidence="6">Specifically catalyzes the N1-methylation of pseudouridine at position 54 (Psi54) in tRNAs.</text>
</comment>
<dbReference type="InterPro" id="IPR029026">
    <property type="entry name" value="tRNA_m1G_MTases_N"/>
</dbReference>
<evidence type="ECO:0000313" key="7">
    <source>
        <dbReference type="EMBL" id="SFP59832.1"/>
    </source>
</evidence>
<dbReference type="Proteomes" id="UP000183769">
    <property type="component" value="Unassembled WGS sequence"/>
</dbReference>
<keyword evidence="4 6" id="KW-0949">S-adenosyl-L-methionine</keyword>
<keyword evidence="8" id="KW-1185">Reference proteome</keyword>
<feature type="binding site" evidence="6">
    <location>
        <position position="128"/>
    </location>
    <ligand>
        <name>S-adenosyl-L-methionine</name>
        <dbReference type="ChEBI" id="CHEBI:59789"/>
    </ligand>
</feature>
<dbReference type="PANTHER" id="PTHR40703:SF1">
    <property type="entry name" value="TRNA (PSEUDOURIDINE(54)-N(1))-METHYLTRANSFERASE"/>
    <property type="match status" value="1"/>
</dbReference>
<keyword evidence="1 6" id="KW-0963">Cytoplasm</keyword>
<keyword evidence="5 6" id="KW-0819">tRNA processing</keyword>
<name>A0A1I5RMQ6_9EURY</name>
<comment type="caution">
    <text evidence="6">Lacks conserved residue(s) required for the propagation of feature annotation.</text>
</comment>
<evidence type="ECO:0000256" key="6">
    <source>
        <dbReference type="HAMAP-Rule" id="MF_00587"/>
    </source>
</evidence>
<keyword evidence="2 6" id="KW-0489">Methyltransferase</keyword>
<evidence type="ECO:0000313" key="8">
    <source>
        <dbReference type="Proteomes" id="UP000183769"/>
    </source>
</evidence>
<keyword evidence="3 6" id="KW-0808">Transferase</keyword>
<dbReference type="PANTHER" id="PTHR40703">
    <property type="entry name" value="TRNA (PSEUDOURIDINE(54)-N(1))-METHYLTRANSFERASE"/>
    <property type="match status" value="1"/>
</dbReference>
<proteinExistence type="inferred from homology"/>
<dbReference type="Gene3D" id="3.40.1280.10">
    <property type="match status" value="1"/>
</dbReference>
<dbReference type="NCBIfam" id="NF002560">
    <property type="entry name" value="PRK02135.1"/>
    <property type="match status" value="1"/>
</dbReference>
<dbReference type="HAMAP" id="MF_00587">
    <property type="entry name" value="tRNA_methyltr_TrmY"/>
    <property type="match status" value="1"/>
</dbReference>
<dbReference type="SUPFAM" id="SSF75217">
    <property type="entry name" value="alpha/beta knot"/>
    <property type="match status" value="1"/>
</dbReference>
<dbReference type="EMBL" id="FOXI01000005">
    <property type="protein sequence ID" value="SFP59832.1"/>
    <property type="molecule type" value="Genomic_DNA"/>
</dbReference>